<keyword evidence="6 10" id="KW-0915">Sodium</keyword>
<dbReference type="Proteomes" id="UP000198825">
    <property type="component" value="Chromosome I"/>
</dbReference>
<feature type="transmembrane region" description="Helical" evidence="10">
    <location>
        <begin position="86"/>
        <end position="109"/>
    </location>
</feature>
<dbReference type="RefSeq" id="WP_197680567.1">
    <property type="nucleotide sequence ID" value="NZ_LT629799.1"/>
</dbReference>
<keyword evidence="9 10" id="KW-0739">Sodium transport</keyword>
<name>A0A1H2LJ70_9ACTN</name>
<dbReference type="STRING" id="546874.SAMN04488544_0235"/>
<evidence type="ECO:0000256" key="8">
    <source>
        <dbReference type="ARBA" id="ARBA00023136"/>
    </source>
</evidence>
<dbReference type="GO" id="GO:0005886">
    <property type="term" value="C:plasma membrane"/>
    <property type="evidence" value="ECO:0007669"/>
    <property type="project" value="UniProtKB-SubCell"/>
</dbReference>
<dbReference type="InterPro" id="IPR001607">
    <property type="entry name" value="Znf_UBP"/>
</dbReference>
<keyword evidence="4 10" id="KW-0812">Transmembrane</keyword>
<keyword evidence="13" id="KW-1185">Reference proteome</keyword>
<dbReference type="GO" id="GO:0015385">
    <property type="term" value="F:sodium:proton antiporter activity"/>
    <property type="evidence" value="ECO:0007669"/>
    <property type="project" value="InterPro"/>
</dbReference>
<dbReference type="NCBIfam" id="TIGR00831">
    <property type="entry name" value="a_cpa1"/>
    <property type="match status" value="1"/>
</dbReference>
<evidence type="ECO:0000256" key="3">
    <source>
        <dbReference type="ARBA" id="ARBA00022475"/>
    </source>
</evidence>
<accession>A0A1H2LJ70</accession>
<comment type="similarity">
    <text evidence="10">Belongs to the monovalent cation:proton antiporter 1 (CPA1) transporter (TC 2.A.36) family.</text>
</comment>
<dbReference type="SUPFAM" id="SSF57850">
    <property type="entry name" value="RING/U-box"/>
    <property type="match status" value="1"/>
</dbReference>
<evidence type="ECO:0000313" key="12">
    <source>
        <dbReference type="EMBL" id="SDU80678.1"/>
    </source>
</evidence>
<feature type="transmembrane region" description="Helical" evidence="10">
    <location>
        <begin position="383"/>
        <end position="402"/>
    </location>
</feature>
<dbReference type="AlphaFoldDB" id="A0A1H2LJ70"/>
<evidence type="ECO:0000256" key="7">
    <source>
        <dbReference type="ARBA" id="ARBA00023065"/>
    </source>
</evidence>
<dbReference type="Gene3D" id="3.30.40.10">
    <property type="entry name" value="Zinc/RING finger domain, C3HC4 (zinc finger)"/>
    <property type="match status" value="1"/>
</dbReference>
<evidence type="ECO:0000256" key="5">
    <source>
        <dbReference type="ARBA" id="ARBA00022989"/>
    </source>
</evidence>
<dbReference type="PANTHER" id="PTHR10110:SF86">
    <property type="entry name" value="SODIUM_HYDROGEN EXCHANGER 7"/>
    <property type="match status" value="1"/>
</dbReference>
<evidence type="ECO:0000256" key="10">
    <source>
        <dbReference type="RuleBase" id="RU366002"/>
    </source>
</evidence>
<dbReference type="GO" id="GO:0051453">
    <property type="term" value="P:regulation of intracellular pH"/>
    <property type="evidence" value="ECO:0007669"/>
    <property type="project" value="TreeGrafter"/>
</dbReference>
<evidence type="ECO:0000256" key="9">
    <source>
        <dbReference type="ARBA" id="ARBA00023201"/>
    </source>
</evidence>
<feature type="transmembrane region" description="Helical" evidence="10">
    <location>
        <begin position="308"/>
        <end position="331"/>
    </location>
</feature>
<feature type="transmembrane region" description="Helical" evidence="10">
    <location>
        <begin position="31"/>
        <end position="47"/>
    </location>
</feature>
<feature type="transmembrane region" description="Helical" evidence="10">
    <location>
        <begin position="6"/>
        <end position="24"/>
    </location>
</feature>
<feature type="transmembrane region" description="Helical" evidence="10">
    <location>
        <begin position="53"/>
        <end position="74"/>
    </location>
</feature>
<dbReference type="Pfam" id="PF00999">
    <property type="entry name" value="Na_H_Exchanger"/>
    <property type="match status" value="1"/>
</dbReference>
<sequence length="634" mass="68292">MCAVEIALEILALVAVVIAVSGLADKIKVSAPLLLLVVGVGASYIPFIDEPVLSSEVVLLGFLPPLLYSAAIRTSILDFRHNLRPIAYLSVLLVLITALGVALVTWALLPVSFAVALALGAVVAPPDAVAATSIARRIGLPRQVVTILEGESLVNDATAITCLRVALAAIAVGQFSAFDAGVGFLIALVGGVAVGLAVGLLAVLIRRRVRNAVYDTAISFMVPFAAYLPAEEIGYHELHGSGVIAVVTAGLLLGHKSQVIQTGQSRLNERINWSTIQFLLENTVFLLIGLQARRIVAALAESPLSGGQIAGLCVAVFVTVIVLRMVWVFLMRISLFRRHRDEGEEVEVPWQATLVVGWAGLRGVVTLATVLLIPPEVESREVLIFAAMVVTFGTLLLQGLTLPPLVRALKLRAPDARSDALQAATVLTTSTTAALKALDDLSGSDDNPDAVERVRDRISSGPERLWERLGDHSNGETPAETYRRLRLETLQVQRDAVLKVRSNGTVDHEVVEEVLDSFDIEESMLTIATDRADRIDQINSDVRTPVDPIGPCQHLADAPPEVEPDGDGRCLDCVREGLTPVHLRICLECGNVGCCDSSVGRHADKHFHSTHHPVMRSFEPGEDWRWCYKDERLG</sequence>
<evidence type="ECO:0000256" key="4">
    <source>
        <dbReference type="ARBA" id="ARBA00022692"/>
    </source>
</evidence>
<keyword evidence="10" id="KW-0050">Antiport</keyword>
<feature type="transmembrane region" description="Helical" evidence="10">
    <location>
        <begin position="184"/>
        <end position="205"/>
    </location>
</feature>
<dbReference type="GO" id="GO:0098719">
    <property type="term" value="P:sodium ion import across plasma membrane"/>
    <property type="evidence" value="ECO:0007669"/>
    <property type="project" value="TreeGrafter"/>
</dbReference>
<feature type="transmembrane region" description="Helical" evidence="10">
    <location>
        <begin position="275"/>
        <end position="296"/>
    </location>
</feature>
<gene>
    <name evidence="12" type="ORF">SAMN04488544_0235</name>
</gene>
<comment type="caution">
    <text evidence="10">Lacks conserved residue(s) required for the propagation of feature annotation.</text>
</comment>
<organism evidence="12 13">
    <name type="scientific">Microlunatus sagamiharensis</name>
    <dbReference type="NCBI Taxonomy" id="546874"/>
    <lineage>
        <taxon>Bacteria</taxon>
        <taxon>Bacillati</taxon>
        <taxon>Actinomycetota</taxon>
        <taxon>Actinomycetes</taxon>
        <taxon>Propionibacteriales</taxon>
        <taxon>Propionibacteriaceae</taxon>
        <taxon>Microlunatus</taxon>
    </lineage>
</organism>
<evidence type="ECO:0000313" key="13">
    <source>
        <dbReference type="Proteomes" id="UP000198825"/>
    </source>
</evidence>
<keyword evidence="5 10" id="KW-1133">Transmembrane helix</keyword>
<comment type="subcellular location">
    <subcellularLocation>
        <location evidence="1 10">Cell membrane</location>
        <topology evidence="1 10">Multi-pass membrane protein</topology>
    </subcellularLocation>
</comment>
<dbReference type="InterPro" id="IPR018422">
    <property type="entry name" value="Cation/H_exchanger_CPA1"/>
</dbReference>
<dbReference type="EMBL" id="LT629799">
    <property type="protein sequence ID" value="SDU80678.1"/>
    <property type="molecule type" value="Genomic_DNA"/>
</dbReference>
<reference evidence="13" key="1">
    <citation type="submission" date="2016-10" db="EMBL/GenBank/DDBJ databases">
        <authorList>
            <person name="Varghese N."/>
            <person name="Submissions S."/>
        </authorList>
    </citation>
    <scope>NUCLEOTIDE SEQUENCE [LARGE SCALE GENOMIC DNA]</scope>
    <source>
        <strain evidence="13">DSM 21743</strain>
    </source>
</reference>
<proteinExistence type="inferred from homology"/>
<feature type="domain" description="UBP-type" evidence="11">
    <location>
        <begin position="550"/>
        <end position="634"/>
    </location>
</feature>
<dbReference type="GO" id="GO:0015386">
    <property type="term" value="F:potassium:proton antiporter activity"/>
    <property type="evidence" value="ECO:0007669"/>
    <property type="project" value="TreeGrafter"/>
</dbReference>
<comment type="function">
    <text evidence="10">Na(+)/H(+) antiporter that extrudes sodium in exchange for external protons.</text>
</comment>
<dbReference type="GO" id="GO:0008270">
    <property type="term" value="F:zinc ion binding"/>
    <property type="evidence" value="ECO:0007669"/>
    <property type="project" value="InterPro"/>
</dbReference>
<dbReference type="PANTHER" id="PTHR10110">
    <property type="entry name" value="SODIUM/HYDROGEN EXCHANGER"/>
    <property type="match status" value="1"/>
</dbReference>
<evidence type="ECO:0000256" key="1">
    <source>
        <dbReference type="ARBA" id="ARBA00004651"/>
    </source>
</evidence>
<dbReference type="Pfam" id="PF02148">
    <property type="entry name" value="zf-UBP"/>
    <property type="match status" value="1"/>
</dbReference>
<keyword evidence="7 10" id="KW-0406">Ion transport</keyword>
<dbReference type="InterPro" id="IPR006153">
    <property type="entry name" value="Cation/H_exchanger_TM"/>
</dbReference>
<protein>
    <submittedName>
        <fullName evidence="12">Sodium/proton antiporter, CPA1 family</fullName>
    </submittedName>
</protein>
<dbReference type="InterPro" id="IPR004705">
    <property type="entry name" value="Cation/H_exchanger_CPA1_bac"/>
</dbReference>
<keyword evidence="2 10" id="KW-0813">Transport</keyword>
<evidence type="ECO:0000256" key="2">
    <source>
        <dbReference type="ARBA" id="ARBA00022448"/>
    </source>
</evidence>
<evidence type="ECO:0000256" key="6">
    <source>
        <dbReference type="ARBA" id="ARBA00023053"/>
    </source>
</evidence>
<keyword evidence="8 10" id="KW-0472">Membrane</keyword>
<dbReference type="Gene3D" id="6.10.140.1330">
    <property type="match status" value="1"/>
</dbReference>
<dbReference type="InterPro" id="IPR013083">
    <property type="entry name" value="Znf_RING/FYVE/PHD"/>
</dbReference>
<evidence type="ECO:0000259" key="11">
    <source>
        <dbReference type="PROSITE" id="PS50271"/>
    </source>
</evidence>
<dbReference type="PROSITE" id="PS50271">
    <property type="entry name" value="ZF_UBP"/>
    <property type="match status" value="1"/>
</dbReference>
<keyword evidence="3 10" id="KW-1003">Cell membrane</keyword>